<evidence type="ECO:0000313" key="1">
    <source>
        <dbReference type="EMBL" id="OCT56938.1"/>
    </source>
</evidence>
<gene>
    <name evidence="1" type="ORF">XELAEV_18004177mg</name>
</gene>
<dbReference type="Proteomes" id="UP000694892">
    <property type="component" value="Unassembled WGS sequence"/>
</dbReference>
<reference evidence="1" key="1">
    <citation type="submission" date="2016-05" db="EMBL/GenBank/DDBJ databases">
        <title>WGS assembly of Xenopus laevis.</title>
        <authorList>
            <person name="Session A."/>
            <person name="Uno Y."/>
            <person name="Kwon T."/>
            <person name="Chapman J."/>
            <person name="Toyoda A."/>
            <person name="Takahashi S."/>
            <person name="Fukui A."/>
            <person name="Hikosaka A."/>
            <person name="Putnam N."/>
            <person name="Stites J."/>
            <person name="Van Heeringen S."/>
            <person name="Quigley I."/>
            <person name="Heinz S."/>
            <person name="Hellsten U."/>
            <person name="Lyons J."/>
            <person name="Suzuki A."/>
            <person name="Kondo M."/>
            <person name="Ogino H."/>
            <person name="Ochi H."/>
            <person name="Bogdanovic O."/>
            <person name="Lister R."/>
            <person name="Georgiou G."/>
            <person name="Paranjpe S."/>
            <person name="Van Kruijsbergen I."/>
            <person name="Mozaffari S."/>
            <person name="Shu S."/>
            <person name="Schmutz J."/>
            <person name="Jenkins J."/>
            <person name="Grimwood J."/>
            <person name="Carlson J."/>
            <person name="Mitros T."/>
            <person name="Simakov O."/>
            <person name="Heald R."/>
            <person name="Miller K."/>
            <person name="Haudenschild C."/>
            <person name="Kuroki Y."/>
            <person name="Tanaka T."/>
            <person name="Michiue T."/>
            <person name="Watanabe M."/>
            <person name="Kinoshita T."/>
            <person name="Ohta Y."/>
            <person name="Mawaribuchi S."/>
            <person name="Suzuki Y."/>
            <person name="Haramoto Y."/>
            <person name="Yamamoto T."/>
            <person name="Takagi C."/>
            <person name="Kitzman J."/>
            <person name="Shendure J."/>
            <person name="Nakayama T."/>
            <person name="Izutsu Y."/>
            <person name="Robert J."/>
            <person name="Dichmann D."/>
            <person name="Flajnik M."/>
            <person name="Houston D."/>
            <person name="Marcotte E."/>
            <person name="Wallingford J."/>
            <person name="Ito Y."/>
            <person name="Asashima M."/>
            <person name="Ueno N."/>
            <person name="Matsuda Y."/>
            <person name="Jan Veenstra G."/>
            <person name="Fujiyama A."/>
            <person name="Harland R."/>
            <person name="Taira M."/>
            <person name="Rokhsar D.S."/>
        </authorList>
    </citation>
    <scope>NUCLEOTIDE SEQUENCE</scope>
    <source>
        <strain evidence="1">J</strain>
        <tissue evidence="1">Blood</tissue>
    </source>
</reference>
<dbReference type="EMBL" id="KV467241">
    <property type="protein sequence ID" value="OCT56938.1"/>
    <property type="molecule type" value="Genomic_DNA"/>
</dbReference>
<accession>A0A974BS02</accession>
<name>A0A974BS02_XENLA</name>
<protein>
    <submittedName>
        <fullName evidence="1">Uncharacterized protein</fullName>
    </submittedName>
</protein>
<dbReference type="AlphaFoldDB" id="A0A974BS02"/>
<organism evidence="1">
    <name type="scientific">Xenopus laevis</name>
    <name type="common">African clawed frog</name>
    <dbReference type="NCBI Taxonomy" id="8355"/>
    <lineage>
        <taxon>Eukaryota</taxon>
        <taxon>Metazoa</taxon>
        <taxon>Chordata</taxon>
        <taxon>Craniata</taxon>
        <taxon>Vertebrata</taxon>
        <taxon>Euteleostomi</taxon>
        <taxon>Amphibia</taxon>
        <taxon>Batrachia</taxon>
        <taxon>Anura</taxon>
        <taxon>Pipoidea</taxon>
        <taxon>Pipidae</taxon>
        <taxon>Xenopodinae</taxon>
        <taxon>Xenopus</taxon>
        <taxon>Xenopus</taxon>
    </lineage>
</organism>
<sequence length="94" mass="10419">MLGASSESGVVASSVLIKCTCCLICLWVSVTHPGNEVLRIRSNFHCSLTVFLLCLPCHSSRSRPTFVKNLIMEIPRLHCQNQTTYQEPSPVSQN</sequence>
<proteinExistence type="predicted"/>